<protein>
    <submittedName>
        <fullName evidence="2">Uncharacterized protein</fullName>
    </submittedName>
</protein>
<organism evidence="2 3">
    <name type="scientific">Virgisporangium aurantiacum</name>
    <dbReference type="NCBI Taxonomy" id="175570"/>
    <lineage>
        <taxon>Bacteria</taxon>
        <taxon>Bacillati</taxon>
        <taxon>Actinomycetota</taxon>
        <taxon>Actinomycetes</taxon>
        <taxon>Micromonosporales</taxon>
        <taxon>Micromonosporaceae</taxon>
        <taxon>Virgisporangium</taxon>
    </lineage>
</organism>
<gene>
    <name evidence="2" type="ORF">Vau01_066590</name>
</gene>
<feature type="region of interest" description="Disordered" evidence="1">
    <location>
        <begin position="53"/>
        <end position="83"/>
    </location>
</feature>
<dbReference type="Proteomes" id="UP000612585">
    <property type="component" value="Unassembled WGS sequence"/>
</dbReference>
<dbReference type="AlphaFoldDB" id="A0A8J4E2Q8"/>
<sequence length="118" mass="12189">MAGRRPEQGSSPRLCIYGPPERRLFGARLGGPGGCGLDQLGQLGARTRAGAVLGTQPEPLVGKESPEEPSHGGRPGWWFPAPPKGRGAGWPAVGLFTPISSAACEGARLPRPASLTPE</sequence>
<comment type="caution">
    <text evidence="2">The sequence shown here is derived from an EMBL/GenBank/DDBJ whole genome shotgun (WGS) entry which is preliminary data.</text>
</comment>
<evidence type="ECO:0000313" key="3">
    <source>
        <dbReference type="Proteomes" id="UP000612585"/>
    </source>
</evidence>
<proteinExistence type="predicted"/>
<keyword evidence="3" id="KW-1185">Reference proteome</keyword>
<evidence type="ECO:0000313" key="2">
    <source>
        <dbReference type="EMBL" id="GIJ59143.1"/>
    </source>
</evidence>
<accession>A0A8J4E2Q8</accession>
<reference evidence="2" key="1">
    <citation type="submission" date="2021-01" db="EMBL/GenBank/DDBJ databases">
        <title>Whole genome shotgun sequence of Virgisporangium aurantiacum NBRC 16421.</title>
        <authorList>
            <person name="Komaki H."/>
            <person name="Tamura T."/>
        </authorList>
    </citation>
    <scope>NUCLEOTIDE SEQUENCE</scope>
    <source>
        <strain evidence="2">NBRC 16421</strain>
    </source>
</reference>
<evidence type="ECO:0000256" key="1">
    <source>
        <dbReference type="SAM" id="MobiDB-lite"/>
    </source>
</evidence>
<dbReference type="EMBL" id="BOPG01000044">
    <property type="protein sequence ID" value="GIJ59143.1"/>
    <property type="molecule type" value="Genomic_DNA"/>
</dbReference>
<name>A0A8J4E2Q8_9ACTN</name>